<protein>
    <recommendedName>
        <fullName evidence="4">Lipoprotein</fullName>
    </recommendedName>
</protein>
<keyword evidence="1" id="KW-0732">Signal</keyword>
<name>A0ABU8C6S7_9GAMM</name>
<dbReference type="EMBL" id="JALAAR010000007">
    <property type="protein sequence ID" value="MEH8017479.1"/>
    <property type="molecule type" value="Genomic_DNA"/>
</dbReference>
<comment type="caution">
    <text evidence="2">The sequence shown here is derived from an EMBL/GenBank/DDBJ whole genome shotgun (WGS) entry which is preliminary data.</text>
</comment>
<feature type="signal peptide" evidence="1">
    <location>
        <begin position="1"/>
        <end position="30"/>
    </location>
</feature>
<evidence type="ECO:0000313" key="2">
    <source>
        <dbReference type="EMBL" id="MEH8017479.1"/>
    </source>
</evidence>
<feature type="chain" id="PRO_5047181462" description="Lipoprotein" evidence="1">
    <location>
        <begin position="31"/>
        <end position="199"/>
    </location>
</feature>
<organism evidence="2 3">
    <name type="scientific">Rheinheimera muenzenbergensis</name>
    <dbReference type="NCBI Taxonomy" id="1193628"/>
    <lineage>
        <taxon>Bacteria</taxon>
        <taxon>Pseudomonadati</taxon>
        <taxon>Pseudomonadota</taxon>
        <taxon>Gammaproteobacteria</taxon>
        <taxon>Chromatiales</taxon>
        <taxon>Chromatiaceae</taxon>
        <taxon>Rheinheimera</taxon>
    </lineage>
</organism>
<evidence type="ECO:0008006" key="4">
    <source>
        <dbReference type="Google" id="ProtNLM"/>
    </source>
</evidence>
<keyword evidence="3" id="KW-1185">Reference proteome</keyword>
<evidence type="ECO:0000313" key="3">
    <source>
        <dbReference type="Proteomes" id="UP001375382"/>
    </source>
</evidence>
<proteinExistence type="predicted"/>
<sequence>MINNQVFSYIRHPVAIAIVLAASLYSCAYAVSDNSGQPIANTSAAADSNKSQATRSPGKPGAAVQLKNSAVLFIAAPGLHDLSLTLVSSSDAGTMTVDVSSAEGAEIVSNDRHFEFALQPDAEYQLPVTLNITEEGRFYLQLHITITTEEQTSSRAIAAIVQVGEPAAKAQKPSKNNAGNKTDAVIVLPAQETILPEGN</sequence>
<evidence type="ECO:0000256" key="1">
    <source>
        <dbReference type="SAM" id="SignalP"/>
    </source>
</evidence>
<gene>
    <name evidence="2" type="ORF">MN202_09555</name>
</gene>
<dbReference type="Proteomes" id="UP001375382">
    <property type="component" value="Unassembled WGS sequence"/>
</dbReference>
<reference evidence="2 3" key="1">
    <citation type="journal article" date="2023" name="Ecotoxicol. Environ. Saf.">
        <title>Mercury remediation potential of mercury-resistant strain Rheinheimera metallidurans sp. nov. isolated from a municipal waste dumping site.</title>
        <authorList>
            <person name="Yadav V."/>
            <person name="Manjhi A."/>
            <person name="Vadakedath N."/>
        </authorList>
    </citation>
    <scope>NUCLEOTIDE SEQUENCE [LARGE SCALE GENOMIC DNA]</scope>
    <source>
        <strain evidence="2 3">E-49</strain>
    </source>
</reference>
<dbReference type="RefSeq" id="WP_335735890.1">
    <property type="nucleotide sequence ID" value="NZ_JALAAR010000007.1"/>
</dbReference>
<accession>A0ABU8C6S7</accession>